<accession>A0ABN9RYA0</accession>
<evidence type="ECO:0000313" key="3">
    <source>
        <dbReference type="Proteomes" id="UP001189429"/>
    </source>
</evidence>
<sequence>MSRIQRQKIFNPGQGPILFTKQRRPKEARSPVIHGWQHNGPWSRYNNFAYFWSEMRPIRKTVVNHAQRVGQVRAFGQCLEDSPGVIQELSTEGPFTLFCPNNEAMELIPDASWEKLWSEEKPSSSGITQ</sequence>
<dbReference type="Pfam" id="PF02469">
    <property type="entry name" value="Fasciclin"/>
    <property type="match status" value="1"/>
</dbReference>
<proteinExistence type="predicted"/>
<gene>
    <name evidence="2" type="ORF">PCOR1329_LOCUS24813</name>
</gene>
<dbReference type="PROSITE" id="PS50213">
    <property type="entry name" value="FAS1"/>
    <property type="match status" value="1"/>
</dbReference>
<dbReference type="InterPro" id="IPR036378">
    <property type="entry name" value="FAS1_dom_sf"/>
</dbReference>
<organism evidence="2 3">
    <name type="scientific">Prorocentrum cordatum</name>
    <dbReference type="NCBI Taxonomy" id="2364126"/>
    <lineage>
        <taxon>Eukaryota</taxon>
        <taxon>Sar</taxon>
        <taxon>Alveolata</taxon>
        <taxon>Dinophyceae</taxon>
        <taxon>Prorocentrales</taxon>
        <taxon>Prorocentraceae</taxon>
        <taxon>Prorocentrum</taxon>
    </lineage>
</organism>
<dbReference type="EMBL" id="CAUYUJ010008586">
    <property type="protein sequence ID" value="CAK0824392.1"/>
    <property type="molecule type" value="Genomic_DNA"/>
</dbReference>
<feature type="domain" description="FAS1" evidence="1">
    <location>
        <begin position="59"/>
        <end position="129"/>
    </location>
</feature>
<keyword evidence="3" id="KW-1185">Reference proteome</keyword>
<dbReference type="InterPro" id="IPR000782">
    <property type="entry name" value="FAS1_domain"/>
</dbReference>
<dbReference type="Proteomes" id="UP001189429">
    <property type="component" value="Unassembled WGS sequence"/>
</dbReference>
<comment type="caution">
    <text evidence="2">The sequence shown here is derived from an EMBL/GenBank/DDBJ whole genome shotgun (WGS) entry which is preliminary data.</text>
</comment>
<dbReference type="SUPFAM" id="SSF82153">
    <property type="entry name" value="FAS1 domain"/>
    <property type="match status" value="1"/>
</dbReference>
<protein>
    <recommendedName>
        <fullName evidence="1">FAS1 domain-containing protein</fullName>
    </recommendedName>
</protein>
<evidence type="ECO:0000259" key="1">
    <source>
        <dbReference type="PROSITE" id="PS50213"/>
    </source>
</evidence>
<evidence type="ECO:0000313" key="2">
    <source>
        <dbReference type="EMBL" id="CAK0824392.1"/>
    </source>
</evidence>
<name>A0ABN9RYA0_9DINO</name>
<reference evidence="2" key="1">
    <citation type="submission" date="2023-10" db="EMBL/GenBank/DDBJ databases">
        <authorList>
            <person name="Chen Y."/>
            <person name="Shah S."/>
            <person name="Dougan E. K."/>
            <person name="Thang M."/>
            <person name="Chan C."/>
        </authorList>
    </citation>
    <scope>NUCLEOTIDE SEQUENCE [LARGE SCALE GENOMIC DNA]</scope>
</reference>
<dbReference type="Gene3D" id="2.30.180.10">
    <property type="entry name" value="FAS1 domain"/>
    <property type="match status" value="1"/>
</dbReference>